<dbReference type="InterPro" id="IPR038763">
    <property type="entry name" value="DHH_sf"/>
</dbReference>
<keyword evidence="2" id="KW-1185">Reference proteome</keyword>
<dbReference type="STRING" id="935791.I3EIT0"/>
<dbReference type="OMA" id="CTLIFHY"/>
<evidence type="ECO:0000313" key="1">
    <source>
        <dbReference type="EMBL" id="EIJ89127.1"/>
    </source>
</evidence>
<reference evidence="1" key="1">
    <citation type="submission" date="2011-01" db="EMBL/GenBank/DDBJ databases">
        <title>The Genome Sequence of Nematocida parisii strain ERTm3.</title>
        <authorList>
            <consortium name="The Broad Institute Genome Sequencing Platform"/>
            <consortium name="The Broad Institute Genome Sequencing Center for Infectious Disease"/>
            <person name="Cuomo C."/>
            <person name="Troemel E."/>
            <person name="Young S.K."/>
            <person name="Zeng Q."/>
            <person name="Gargeya S."/>
            <person name="Fitzgerald M."/>
            <person name="Haas B."/>
            <person name="Abouelleil A."/>
            <person name="Alvarado L."/>
            <person name="Arachchi H.M."/>
            <person name="Berlin A."/>
            <person name="Chapman S.B."/>
            <person name="Gearin G."/>
            <person name="Goldberg J."/>
            <person name="Griggs A."/>
            <person name="Gujja S."/>
            <person name="Hansen M."/>
            <person name="Heiman D."/>
            <person name="Howarth C."/>
            <person name="Larimer J."/>
            <person name="Lui A."/>
            <person name="MacDonald P.J.P."/>
            <person name="McCowen C."/>
            <person name="Montmayeur A."/>
            <person name="Murphy C."/>
            <person name="Neiman D."/>
            <person name="Pearson M."/>
            <person name="Priest M."/>
            <person name="Roberts A."/>
            <person name="Saif S."/>
            <person name="Shea T."/>
            <person name="Sisk P."/>
            <person name="Stolte C."/>
            <person name="Sykes S."/>
            <person name="Wortman J."/>
            <person name="Nusbaum C."/>
            <person name="Birren B."/>
        </authorList>
    </citation>
    <scope>NUCLEOTIDE SEQUENCE</scope>
    <source>
        <strain evidence="1">ERTm3</strain>
    </source>
</reference>
<dbReference type="VEuPathDB" id="MicrosporidiaDB:NEQG_00946"/>
<organism evidence="1 2">
    <name type="scientific">Nematocida parisii (strain ERTm3)</name>
    <name type="common">Nematode killer fungus</name>
    <dbReference type="NCBI Taxonomy" id="935791"/>
    <lineage>
        <taxon>Eukaryota</taxon>
        <taxon>Fungi</taxon>
        <taxon>Fungi incertae sedis</taxon>
        <taxon>Microsporidia</taxon>
        <taxon>Nematocida</taxon>
    </lineage>
</organism>
<dbReference type="FunCoup" id="I3EIT0">
    <property type="interactions" value="45"/>
</dbReference>
<dbReference type="EMBL" id="GL870877">
    <property type="protein sequence ID" value="EIJ89127.1"/>
    <property type="molecule type" value="Genomic_DNA"/>
</dbReference>
<dbReference type="SUPFAM" id="SSF64182">
    <property type="entry name" value="DHH phosphoesterases"/>
    <property type="match status" value="1"/>
</dbReference>
<dbReference type="Proteomes" id="UP000002872">
    <property type="component" value="Unassembled WGS sequence"/>
</dbReference>
<evidence type="ECO:0000313" key="2">
    <source>
        <dbReference type="Proteomes" id="UP000002872"/>
    </source>
</evidence>
<dbReference type="InParanoid" id="I3EIT0"/>
<proteinExistence type="predicted"/>
<dbReference type="Gene3D" id="3.90.1640.10">
    <property type="entry name" value="inorganic pyrophosphatase (n-terminal core)"/>
    <property type="match status" value="1"/>
</dbReference>
<sequence>MRIGLEDIMKGCKILHQLTQTYNQCIEKQEFSIVIGNTSCDQDSFIGSYVLALMEDKLPIINISRELFQHKHDLCYIVKEIGLDLNDLVFLEKRENDLFFIRGNDQVALESLKITATLVDFSNPEEELLKIKHFYVDKIIDHRKLIEESQIHFHANELWINLNVHSCCTLIFHYIQMHYRRKIELAPARYMFIFLLAISIITDSSFSDRPLYDLDAFALDAIIALTNVSKEAIMDIHQKIKLREKSNHKKPTKVIVALRHKRYMYPDMSGRFFSISSVKYHYDDWIKSNGKKEFLGGIKEFKESNNYEFCVINSESRDKREVFIYAAPSNDFIRKVLYDGNKIIKRQINNDPELTVYEIDKEYKGKIIFPKILNYLKESTTEIDDIIEIRFLD</sequence>
<dbReference type="OrthoDB" id="374045at2759"/>
<protein>
    <submittedName>
        <fullName evidence="1">Uncharacterized protein</fullName>
    </submittedName>
</protein>
<gene>
    <name evidence="1" type="ORF">NEQG_00946</name>
</gene>
<name>I3EIT0_NEMP3</name>
<dbReference type="HOGENOM" id="CLU_059048_0_0_1"/>
<dbReference type="AlphaFoldDB" id="I3EIT0"/>
<accession>I3EIT0</accession>